<keyword evidence="2" id="KW-1133">Transmembrane helix</keyword>
<accession>A0A8K0TJ85</accession>
<evidence type="ECO:0000256" key="1">
    <source>
        <dbReference type="SAM" id="MobiDB-lite"/>
    </source>
</evidence>
<feature type="region of interest" description="Disordered" evidence="1">
    <location>
        <begin position="89"/>
        <end position="161"/>
    </location>
</feature>
<protein>
    <submittedName>
        <fullName evidence="3">Uncharacterized protein</fullName>
    </submittedName>
</protein>
<dbReference type="EMBL" id="JAGPXD010000004">
    <property type="protein sequence ID" value="KAH7359398.1"/>
    <property type="molecule type" value="Genomic_DNA"/>
</dbReference>
<keyword evidence="4" id="KW-1185">Reference proteome</keyword>
<proteinExistence type="predicted"/>
<evidence type="ECO:0000313" key="3">
    <source>
        <dbReference type="EMBL" id="KAH7359398.1"/>
    </source>
</evidence>
<reference evidence="3" key="1">
    <citation type="journal article" date="2021" name="Nat. Commun.">
        <title>Genetic determinants of endophytism in the Arabidopsis root mycobiome.</title>
        <authorList>
            <person name="Mesny F."/>
            <person name="Miyauchi S."/>
            <person name="Thiergart T."/>
            <person name="Pickel B."/>
            <person name="Atanasova L."/>
            <person name="Karlsson M."/>
            <person name="Huettel B."/>
            <person name="Barry K.W."/>
            <person name="Haridas S."/>
            <person name="Chen C."/>
            <person name="Bauer D."/>
            <person name="Andreopoulos W."/>
            <person name="Pangilinan J."/>
            <person name="LaButti K."/>
            <person name="Riley R."/>
            <person name="Lipzen A."/>
            <person name="Clum A."/>
            <person name="Drula E."/>
            <person name="Henrissat B."/>
            <person name="Kohler A."/>
            <person name="Grigoriev I.V."/>
            <person name="Martin F.M."/>
            <person name="Hacquard S."/>
        </authorList>
    </citation>
    <scope>NUCLEOTIDE SEQUENCE</scope>
    <source>
        <strain evidence="3">MPI-CAGE-AT-0016</strain>
    </source>
</reference>
<organism evidence="3 4">
    <name type="scientific">Plectosphaerella cucumerina</name>
    <dbReference type="NCBI Taxonomy" id="40658"/>
    <lineage>
        <taxon>Eukaryota</taxon>
        <taxon>Fungi</taxon>
        <taxon>Dikarya</taxon>
        <taxon>Ascomycota</taxon>
        <taxon>Pezizomycotina</taxon>
        <taxon>Sordariomycetes</taxon>
        <taxon>Hypocreomycetidae</taxon>
        <taxon>Glomerellales</taxon>
        <taxon>Plectosphaerellaceae</taxon>
        <taxon>Plectosphaerella</taxon>
    </lineage>
</organism>
<evidence type="ECO:0000256" key="2">
    <source>
        <dbReference type="SAM" id="Phobius"/>
    </source>
</evidence>
<keyword evidence="2" id="KW-0812">Transmembrane</keyword>
<sequence length="248" mass="26891">MATFFASWELWQQLSFVLAAAIGVVFLMGYLKVFSTTLSLRKQLIIDEEKYTRMQQLRYTGIPQVGNAEIPFGIRAIESGVEVDGIWISRPHSPKQHAPSPNHRPADTTTLPEADDAPEDQNRDSSSPVSPFHTTSDTFSSDIGSSTAQTPQVYRPSPATPYPELVYDHQIRHPGSCLIETCVPSIGNLADSSSDPGRQADCSSVSSDPGAETAIPPPSTTHNCANRAASLPCGDSFADRMRRNATAN</sequence>
<feature type="transmembrane region" description="Helical" evidence="2">
    <location>
        <begin position="14"/>
        <end position="34"/>
    </location>
</feature>
<dbReference type="AlphaFoldDB" id="A0A8K0TJ85"/>
<comment type="caution">
    <text evidence="3">The sequence shown here is derived from an EMBL/GenBank/DDBJ whole genome shotgun (WGS) entry which is preliminary data.</text>
</comment>
<keyword evidence="2" id="KW-0472">Membrane</keyword>
<gene>
    <name evidence="3" type="ORF">B0T11DRAFT_356081</name>
</gene>
<dbReference type="PANTHER" id="PTHR40623">
    <property type="entry name" value="INTEGRAL MEMBRANE PROTEIN"/>
    <property type="match status" value="1"/>
</dbReference>
<feature type="region of interest" description="Disordered" evidence="1">
    <location>
        <begin position="191"/>
        <end position="226"/>
    </location>
</feature>
<dbReference type="PANTHER" id="PTHR40623:SF2">
    <property type="entry name" value="INTEGRAL MEMBRANE PROTEIN"/>
    <property type="match status" value="1"/>
</dbReference>
<dbReference type="OrthoDB" id="4850851at2759"/>
<evidence type="ECO:0000313" key="4">
    <source>
        <dbReference type="Proteomes" id="UP000813385"/>
    </source>
</evidence>
<feature type="compositionally biased region" description="Polar residues" evidence="1">
    <location>
        <begin position="191"/>
        <end position="207"/>
    </location>
</feature>
<name>A0A8K0TJ85_9PEZI</name>
<dbReference type="Proteomes" id="UP000813385">
    <property type="component" value="Unassembled WGS sequence"/>
</dbReference>
<feature type="compositionally biased region" description="Polar residues" evidence="1">
    <location>
        <begin position="124"/>
        <end position="152"/>
    </location>
</feature>